<evidence type="ECO:0000313" key="4">
    <source>
        <dbReference type="EMBL" id="SDK08838.1"/>
    </source>
</evidence>
<dbReference type="Pfam" id="PF13807">
    <property type="entry name" value="GNVR"/>
    <property type="match status" value="1"/>
</dbReference>
<dbReference type="PANTHER" id="PTHR32309:SF13">
    <property type="entry name" value="FERRIC ENTEROBACTIN TRANSPORT PROTEIN FEPE"/>
    <property type="match status" value="1"/>
</dbReference>
<dbReference type="RefSeq" id="WP_091467962.1">
    <property type="nucleotide sequence ID" value="NZ_FNFX01000001.1"/>
</dbReference>
<evidence type="ECO:0000256" key="1">
    <source>
        <dbReference type="SAM" id="Coils"/>
    </source>
</evidence>
<dbReference type="STRING" id="492660.SAMN05192566_0033"/>
<dbReference type="PANTHER" id="PTHR32309">
    <property type="entry name" value="TYROSINE-PROTEIN KINASE"/>
    <property type="match status" value="1"/>
</dbReference>
<keyword evidence="2" id="KW-0812">Transmembrane</keyword>
<sequence>MNIKQLYLIFKSRFRLFIYTFLGTFLLVVIITFAMSKAYTANASLIFKMKGPDPVTGVSQPLSMLGNYISTQIDVINSYRVSLKVVDKLHIDQNASMQEKFQEKTGGVGDIRYWIADLLVGNLSITPSRDSGVLTLSYTSSDPEFSKLVANAFAESYLETNVEMSSEPSRKAMTFLGKKKQELREELLKAQSAVAAYLQDQGITSSVENADIENAKLNDLTAQLSVAESQSLEASNRNKAAVNKEVSPDILSNPLIQNLKIQITNAQAKLADLSRKYANNHPLMQSAKAELDQLNADYNRQVNQVQASLGSSADIYTKRESELRAAVDAQKKKLLTLNRSRDKLSVLQREVENAQLAYNNINLRVSESSLQGTSTEGDVLLLSAAVAPTSPSKPNILFNLFFGVLAGGFLGLLAAYTKEFLDRRVRCVDDLEALLDIPVLVTLPSGKPGLADKKKNAGLLAFKH</sequence>
<feature type="coiled-coil region" evidence="1">
    <location>
        <begin position="173"/>
        <end position="308"/>
    </location>
</feature>
<dbReference type="GO" id="GO:0004713">
    <property type="term" value="F:protein tyrosine kinase activity"/>
    <property type="evidence" value="ECO:0007669"/>
    <property type="project" value="TreeGrafter"/>
</dbReference>
<keyword evidence="2" id="KW-1133">Transmembrane helix</keyword>
<dbReference type="InterPro" id="IPR050445">
    <property type="entry name" value="Bact_polysacc_biosynth/exp"/>
</dbReference>
<organism evidence="4 5">
    <name type="scientific">Methylophilus rhizosphaerae</name>
    <dbReference type="NCBI Taxonomy" id="492660"/>
    <lineage>
        <taxon>Bacteria</taxon>
        <taxon>Pseudomonadati</taxon>
        <taxon>Pseudomonadota</taxon>
        <taxon>Betaproteobacteria</taxon>
        <taxon>Nitrosomonadales</taxon>
        <taxon>Methylophilaceae</taxon>
        <taxon>Methylophilus</taxon>
    </lineage>
</organism>
<protein>
    <submittedName>
        <fullName evidence="4">Chain length determinant protein EpsF</fullName>
    </submittedName>
</protein>
<feature type="transmembrane region" description="Helical" evidence="2">
    <location>
        <begin position="396"/>
        <end position="416"/>
    </location>
</feature>
<dbReference type="GO" id="GO:0005886">
    <property type="term" value="C:plasma membrane"/>
    <property type="evidence" value="ECO:0007669"/>
    <property type="project" value="TreeGrafter"/>
</dbReference>
<keyword evidence="2" id="KW-0472">Membrane</keyword>
<proteinExistence type="predicted"/>
<gene>
    <name evidence="4" type="ORF">SAMN05192566_0033</name>
</gene>
<feature type="coiled-coil region" evidence="1">
    <location>
        <begin position="337"/>
        <end position="364"/>
    </location>
</feature>
<name>A0A1G8Z187_9PROT</name>
<dbReference type="InterPro" id="IPR032807">
    <property type="entry name" value="GNVR"/>
</dbReference>
<feature type="domain" description="Tyrosine-protein kinase G-rich" evidence="3">
    <location>
        <begin position="346"/>
        <end position="419"/>
    </location>
</feature>
<dbReference type="InterPro" id="IPR017468">
    <property type="entry name" value="Chain_len_reg_EpsF"/>
</dbReference>
<evidence type="ECO:0000313" key="5">
    <source>
        <dbReference type="Proteomes" id="UP000198629"/>
    </source>
</evidence>
<dbReference type="AlphaFoldDB" id="A0A1G8Z187"/>
<dbReference type="OrthoDB" id="8559110at2"/>
<keyword evidence="1" id="KW-0175">Coiled coil</keyword>
<evidence type="ECO:0000256" key="2">
    <source>
        <dbReference type="SAM" id="Phobius"/>
    </source>
</evidence>
<evidence type="ECO:0000259" key="3">
    <source>
        <dbReference type="Pfam" id="PF13807"/>
    </source>
</evidence>
<feature type="transmembrane region" description="Helical" evidence="2">
    <location>
        <begin position="16"/>
        <end position="35"/>
    </location>
</feature>
<dbReference type="NCBIfam" id="TIGR03017">
    <property type="entry name" value="EpsF"/>
    <property type="match status" value="1"/>
</dbReference>
<dbReference type="EMBL" id="FNFX01000001">
    <property type="protein sequence ID" value="SDK08838.1"/>
    <property type="molecule type" value="Genomic_DNA"/>
</dbReference>
<dbReference type="Proteomes" id="UP000198629">
    <property type="component" value="Unassembled WGS sequence"/>
</dbReference>
<keyword evidence="5" id="KW-1185">Reference proteome</keyword>
<reference evidence="5" key="1">
    <citation type="submission" date="2016-10" db="EMBL/GenBank/DDBJ databases">
        <authorList>
            <person name="Varghese N."/>
            <person name="Submissions S."/>
        </authorList>
    </citation>
    <scope>NUCLEOTIDE SEQUENCE [LARGE SCALE GENOMIC DNA]</scope>
    <source>
        <strain evidence="5">CBMB127</strain>
    </source>
</reference>
<accession>A0A1G8Z187</accession>